<keyword evidence="2" id="KW-1185">Reference proteome</keyword>
<gene>
    <name evidence="1" type="ORF">HPB47_018919</name>
</gene>
<evidence type="ECO:0000313" key="1">
    <source>
        <dbReference type="EMBL" id="KAG0434722.1"/>
    </source>
</evidence>
<protein>
    <submittedName>
        <fullName evidence="1">Uncharacterized protein</fullName>
    </submittedName>
</protein>
<sequence>MGCCNWGEMAVRFAEVRDFVEAGWAGEQRAMGNLARQFDRCMKEPQEHDGAVAHWGPLGSKHQASRSLTRSYLGGGYQFTCQGINSKQRQDHDGVLELCWWYLWVRIGDFRTPCSSCSAEGLHVSFLHVTHHSLGSSPAGTVWRTVLTDTSL</sequence>
<dbReference type="Proteomes" id="UP000805193">
    <property type="component" value="Unassembled WGS sequence"/>
</dbReference>
<accession>A0AC60QLR9</accession>
<proteinExistence type="predicted"/>
<comment type="caution">
    <text evidence="1">The sequence shown here is derived from an EMBL/GenBank/DDBJ whole genome shotgun (WGS) entry which is preliminary data.</text>
</comment>
<dbReference type="EMBL" id="JABSTQ010008248">
    <property type="protein sequence ID" value="KAG0434722.1"/>
    <property type="molecule type" value="Genomic_DNA"/>
</dbReference>
<reference evidence="1 2" key="1">
    <citation type="journal article" date="2020" name="Cell">
        <title>Large-Scale Comparative Analyses of Tick Genomes Elucidate Their Genetic Diversity and Vector Capacities.</title>
        <authorList>
            <consortium name="Tick Genome and Microbiome Consortium (TIGMIC)"/>
            <person name="Jia N."/>
            <person name="Wang J."/>
            <person name="Shi W."/>
            <person name="Du L."/>
            <person name="Sun Y."/>
            <person name="Zhan W."/>
            <person name="Jiang J.F."/>
            <person name="Wang Q."/>
            <person name="Zhang B."/>
            <person name="Ji P."/>
            <person name="Bell-Sakyi L."/>
            <person name="Cui X.M."/>
            <person name="Yuan T.T."/>
            <person name="Jiang B.G."/>
            <person name="Yang W.F."/>
            <person name="Lam T.T."/>
            <person name="Chang Q.C."/>
            <person name="Ding S.J."/>
            <person name="Wang X.J."/>
            <person name="Zhu J.G."/>
            <person name="Ruan X.D."/>
            <person name="Zhao L."/>
            <person name="Wei J.T."/>
            <person name="Ye R.Z."/>
            <person name="Que T.C."/>
            <person name="Du C.H."/>
            <person name="Zhou Y.H."/>
            <person name="Cheng J.X."/>
            <person name="Dai P.F."/>
            <person name="Guo W.B."/>
            <person name="Han X.H."/>
            <person name="Huang E.J."/>
            <person name="Li L.F."/>
            <person name="Wei W."/>
            <person name="Gao Y.C."/>
            <person name="Liu J.Z."/>
            <person name="Shao H.Z."/>
            <person name="Wang X."/>
            <person name="Wang C.C."/>
            <person name="Yang T.C."/>
            <person name="Huo Q.B."/>
            <person name="Li W."/>
            <person name="Chen H.Y."/>
            <person name="Chen S.E."/>
            <person name="Zhou L.G."/>
            <person name="Ni X.B."/>
            <person name="Tian J.H."/>
            <person name="Sheng Y."/>
            <person name="Liu T."/>
            <person name="Pan Y.S."/>
            <person name="Xia L.Y."/>
            <person name="Li J."/>
            <person name="Zhao F."/>
            <person name="Cao W.C."/>
        </authorList>
    </citation>
    <scope>NUCLEOTIDE SEQUENCE [LARGE SCALE GENOMIC DNA]</scope>
    <source>
        <strain evidence="1">Iper-2018</strain>
    </source>
</reference>
<name>A0AC60QLR9_IXOPE</name>
<evidence type="ECO:0000313" key="2">
    <source>
        <dbReference type="Proteomes" id="UP000805193"/>
    </source>
</evidence>
<organism evidence="1 2">
    <name type="scientific">Ixodes persulcatus</name>
    <name type="common">Taiga tick</name>
    <dbReference type="NCBI Taxonomy" id="34615"/>
    <lineage>
        <taxon>Eukaryota</taxon>
        <taxon>Metazoa</taxon>
        <taxon>Ecdysozoa</taxon>
        <taxon>Arthropoda</taxon>
        <taxon>Chelicerata</taxon>
        <taxon>Arachnida</taxon>
        <taxon>Acari</taxon>
        <taxon>Parasitiformes</taxon>
        <taxon>Ixodida</taxon>
        <taxon>Ixodoidea</taxon>
        <taxon>Ixodidae</taxon>
        <taxon>Ixodinae</taxon>
        <taxon>Ixodes</taxon>
    </lineage>
</organism>